<gene>
    <name evidence="3" type="ORF">HYH03_016466</name>
</gene>
<dbReference type="EMBL" id="JAEHOE010000143">
    <property type="protein sequence ID" value="KAG2484719.1"/>
    <property type="molecule type" value="Genomic_DNA"/>
</dbReference>
<evidence type="ECO:0000313" key="4">
    <source>
        <dbReference type="Proteomes" id="UP000612055"/>
    </source>
</evidence>
<keyword evidence="4" id="KW-1185">Reference proteome</keyword>
<feature type="region of interest" description="Disordered" evidence="2">
    <location>
        <begin position="1062"/>
        <end position="1082"/>
    </location>
</feature>
<comment type="caution">
    <text evidence="3">The sequence shown here is derived from an EMBL/GenBank/DDBJ whole genome shotgun (WGS) entry which is preliminary data.</text>
</comment>
<reference evidence="3" key="1">
    <citation type="journal article" date="2020" name="bioRxiv">
        <title>Comparative genomics of Chlamydomonas.</title>
        <authorList>
            <person name="Craig R.J."/>
            <person name="Hasan A.R."/>
            <person name="Ness R.W."/>
            <person name="Keightley P.D."/>
        </authorList>
    </citation>
    <scope>NUCLEOTIDE SEQUENCE</scope>
    <source>
        <strain evidence="3">CCAP 11/70</strain>
    </source>
</reference>
<dbReference type="GO" id="GO:0005930">
    <property type="term" value="C:axoneme"/>
    <property type="evidence" value="ECO:0007669"/>
    <property type="project" value="UniProtKB-SubCell"/>
</dbReference>
<name>A0A836BRE3_9CHLO</name>
<feature type="region of interest" description="Disordered" evidence="2">
    <location>
        <begin position="300"/>
        <end position="320"/>
    </location>
</feature>
<protein>
    <submittedName>
        <fullName evidence="3">Uncharacterized protein</fullName>
    </submittedName>
</protein>
<organism evidence="3 4">
    <name type="scientific">Edaphochlamys debaryana</name>
    <dbReference type="NCBI Taxonomy" id="47281"/>
    <lineage>
        <taxon>Eukaryota</taxon>
        <taxon>Viridiplantae</taxon>
        <taxon>Chlorophyta</taxon>
        <taxon>core chlorophytes</taxon>
        <taxon>Chlorophyceae</taxon>
        <taxon>CS clade</taxon>
        <taxon>Chlamydomonadales</taxon>
        <taxon>Chlamydomonadales incertae sedis</taxon>
        <taxon>Edaphochlamys</taxon>
    </lineage>
</organism>
<dbReference type="SUPFAM" id="SSF52047">
    <property type="entry name" value="RNI-like"/>
    <property type="match status" value="1"/>
</dbReference>
<dbReference type="InterPro" id="IPR032675">
    <property type="entry name" value="LRR_dom_sf"/>
</dbReference>
<feature type="compositionally biased region" description="Low complexity" evidence="2">
    <location>
        <begin position="226"/>
        <end position="248"/>
    </location>
</feature>
<comment type="subcellular location">
    <subcellularLocation>
        <location evidence="1">Cytoplasm</location>
        <location evidence="1">Cytoskeleton</location>
        <location evidence="1">Cilium axoneme</location>
    </subcellularLocation>
</comment>
<dbReference type="Gene3D" id="3.80.10.10">
    <property type="entry name" value="Ribonuclease Inhibitor"/>
    <property type="match status" value="1"/>
</dbReference>
<evidence type="ECO:0000256" key="2">
    <source>
        <dbReference type="SAM" id="MobiDB-lite"/>
    </source>
</evidence>
<proteinExistence type="predicted"/>
<dbReference type="OrthoDB" id="552948at2759"/>
<evidence type="ECO:0000313" key="3">
    <source>
        <dbReference type="EMBL" id="KAG2484719.1"/>
    </source>
</evidence>
<dbReference type="Proteomes" id="UP000612055">
    <property type="component" value="Unassembled WGS sequence"/>
</dbReference>
<feature type="compositionally biased region" description="Basic residues" evidence="2">
    <location>
        <begin position="207"/>
        <end position="217"/>
    </location>
</feature>
<feature type="region of interest" description="Disordered" evidence="2">
    <location>
        <begin position="186"/>
        <end position="248"/>
    </location>
</feature>
<accession>A0A836BRE3</accession>
<feature type="region of interest" description="Disordered" evidence="2">
    <location>
        <begin position="1241"/>
        <end position="1264"/>
    </location>
</feature>
<evidence type="ECO:0000256" key="1">
    <source>
        <dbReference type="ARBA" id="ARBA00004430"/>
    </source>
</evidence>
<sequence length="1719" mass="169759">MSAETGSAPIDAFCRHLGELCDVLAAPYDAEAITRAAAGRGLQNTACSIVLQNALYQWLSSRVELSLPSTGTPGKAAKGALEATLDAARRDDLLSGFVDTLAASCASLDVTDAAATQPAVKPSLFDLPGALELLGPEEVETLLAELASSDQPVSALQALAADPHLLEDLAFGPTWPHLRDCVGRIARAPPPPATPLPHKHASDLPHPHPHPHPHTHPHGQGLAAHPATQQLPGQAPGAQQAQAQAQAQAPALPRVRSLLLEVLQELASSAAASSPQHGAELLAALGPALGGLRARLGAESLGAPSPSAPSTSAPPASAAAPPAAPCGALWSAAAHADPYAARLALLAHSLLGGLAAEWHCLPAGAAAEAASALVGLVVAGLQGPGSGSGPGSGPGSGSGSGSGSALSCLELLVLLDPELRWWQRMCAATHATQRLAEAAAAAQLAAALESALAAWAAAAVAASGAVGLGGPAGRFPTHLLACTALVGGLVRSGNAALAAADAAEVAAAGGGGVVPLEQVAEAPQQATAQQRAAARQALRLRLQKVLTPLAACFAALADQPGLGLRPAGGGGPPGAGVAAATGGGSVFMRLAADVLSAAAAQGLLTLRPAPPGAVSLLPLLQALQRVAAAAASDSADGGGGSGGAGAEAWLAAASRVLTAVAERGEAAAVVPAAAGAAAPPATSAPLATSMSDSLSALVRLTAAGLRASPVSAPAAGAWRRPLLRCATLAAASSPGVAAALAELYDAIEAALAAAGGGVRVPGSTDPAAASALSDMEALAAEAVVSYIRPVADATAAAEAAAAEGSSPAPAAAAAAPLPAALQRPRLLAAAAWGLTDLYGMEAPIAPGGGGGGGGGGFISGDAGARLAAKRRAAGLAGALAASCPAAQRALVAAGFGRRVLSDVLSVLQSGCYESPYMEALPYADALAGLSQALSAVLCWPGFLRLPAEGPQQAQAQGQSDAEAEAAVAQRCRAEALALLQELVTWLDPDPGPGLAPAATPMPTELGAGGAAKGVAPQDAALVSLRCFCALVASEPGAGAELDRLTNIRWYLSHLAAAQAAGGEPQAAGGEPQAAAAAAGPGRAAPEGDPLLGLAARLLAALPHRAEEQLLRAIPAPLPTTKLSLPLQLLTVEAARLLAIHFAALEELEMPSHSLDATFPPAAAEGLAALLAPKADRSAGTAAAAAAAATAASPPPKAADGGATSAAPALAPEAGALAGTSVNQAAAEAGAAVLGFTMKDPQKNHSAGRCGRSSSPEAPLPPALPSLRRLQLGGGCYGTPVALPQPLARALAAAPSPALTQLYLDLVDVPHVLTAASALARMTQLRSLALRAGNICAGPRDPVPRWAADQVAALAQALVPLSGSLRALDVGGCFEKAAAAPPLSLAPFTALSGLEELHVSCARVQPDGALAGLTALTHLTVGSLEPPPQLAAAAAATATAYGRAAQAVAVEAVVAAAAAAVAAAPVPLPPALRELQLHLGWDTPQCAEGLAALTAPDSLRCIHVKCITISRGLSTTADARLLPSGEEALRRAAALLGGGGGSGGRLAPSRAIRISHGRGGVPTLLPAASRSRSKAPGARGHGRWLGAWGCVGLRALELDRLELSGGDLEVLAASLTSLEDLTLTACTLPLEALPALSALPRLARLDVQWEHGTFPRALADALLQLCTRAGRRLRSVQVVAYALLEQEVWDEAERLMPRLAAAGLSEDVISVRDAGPRFYG</sequence>